<protein>
    <submittedName>
        <fullName evidence="4">MARVEL domain-containing protein</fullName>
    </submittedName>
</protein>
<feature type="transmembrane region" description="Helical" evidence="2">
    <location>
        <begin position="238"/>
        <end position="260"/>
    </location>
</feature>
<feature type="transmembrane region" description="Helical" evidence="2">
    <location>
        <begin position="281"/>
        <end position="306"/>
    </location>
</feature>
<name>A0A1I7YHZ4_9BILA</name>
<feature type="compositionally biased region" description="Basic and acidic residues" evidence="1">
    <location>
        <begin position="95"/>
        <end position="112"/>
    </location>
</feature>
<dbReference type="Proteomes" id="UP000095287">
    <property type="component" value="Unplaced"/>
</dbReference>
<keyword evidence="2" id="KW-1133">Transmembrane helix</keyword>
<keyword evidence="3" id="KW-1185">Reference proteome</keyword>
<keyword evidence="2" id="KW-0812">Transmembrane</keyword>
<feature type="region of interest" description="Disordered" evidence="1">
    <location>
        <begin position="87"/>
        <end position="136"/>
    </location>
</feature>
<accession>A0A1I7YHZ4</accession>
<feature type="transmembrane region" description="Helical" evidence="2">
    <location>
        <begin position="204"/>
        <end position="226"/>
    </location>
</feature>
<dbReference type="WBParaSite" id="L893_g16568.t2">
    <property type="protein sequence ID" value="L893_g16568.t2"/>
    <property type="gene ID" value="L893_g16568"/>
</dbReference>
<keyword evidence="2" id="KW-0472">Membrane</keyword>
<evidence type="ECO:0000313" key="4">
    <source>
        <dbReference type="WBParaSite" id="L893_g16568.t2"/>
    </source>
</evidence>
<proteinExistence type="predicted"/>
<evidence type="ECO:0000256" key="1">
    <source>
        <dbReference type="SAM" id="MobiDB-lite"/>
    </source>
</evidence>
<feature type="transmembrane region" description="Helical" evidence="2">
    <location>
        <begin position="326"/>
        <end position="348"/>
    </location>
</feature>
<reference evidence="4" key="1">
    <citation type="submission" date="2016-11" db="UniProtKB">
        <authorList>
            <consortium name="WormBaseParasite"/>
        </authorList>
    </citation>
    <scope>IDENTIFICATION</scope>
</reference>
<organism evidence="3 4">
    <name type="scientific">Steinernema glaseri</name>
    <dbReference type="NCBI Taxonomy" id="37863"/>
    <lineage>
        <taxon>Eukaryota</taxon>
        <taxon>Metazoa</taxon>
        <taxon>Ecdysozoa</taxon>
        <taxon>Nematoda</taxon>
        <taxon>Chromadorea</taxon>
        <taxon>Rhabditida</taxon>
        <taxon>Tylenchina</taxon>
        <taxon>Panagrolaimomorpha</taxon>
        <taxon>Strongyloidoidea</taxon>
        <taxon>Steinernematidae</taxon>
        <taxon>Steinernema</taxon>
    </lineage>
</organism>
<dbReference type="AlphaFoldDB" id="A0A1I7YHZ4"/>
<evidence type="ECO:0000313" key="3">
    <source>
        <dbReference type="Proteomes" id="UP000095287"/>
    </source>
</evidence>
<feature type="compositionally biased region" description="Low complexity" evidence="1">
    <location>
        <begin position="154"/>
        <end position="168"/>
    </location>
</feature>
<feature type="region of interest" description="Disordered" evidence="1">
    <location>
        <begin position="154"/>
        <end position="180"/>
    </location>
</feature>
<sequence>MVYTIGSGADYRFRDIPIYRSSFSFEPGVWESKFHKPKRAKMTPLPKALFAVSSASVVFSAHASQSPFTVTYCHSAMFGPEFLDLVENDPPPKTSHAESKRKPSHHFLDPEPYHPPPPTVTVSVFPEGAEPKKEDVGSSKALSVAIDIDRRAESISSTGSRSTTSMMMNRRKQTSCRDKDDVKKEEIVEDLVKLLNRMMNPRQAYTAMFGAICGFYATIAGSIFLHHTRDNQLQIKELFIILIVYGTIEIILALTFILSLCQTKMAMTKGLNKGFQIICGLTTVFLYLMIVVLAAIVGVVGFYKSVYLYSRVDYTTPDSVYFMTKASYRSAVIIFTIHIFSVVLKCCYCR</sequence>
<evidence type="ECO:0000256" key="2">
    <source>
        <dbReference type="SAM" id="Phobius"/>
    </source>
</evidence>